<dbReference type="SUPFAM" id="SSF53474">
    <property type="entry name" value="alpha/beta-Hydrolases"/>
    <property type="match status" value="1"/>
</dbReference>
<dbReference type="PANTHER" id="PTHR11614">
    <property type="entry name" value="PHOSPHOLIPASE-RELATED"/>
    <property type="match status" value="1"/>
</dbReference>
<dbReference type="OrthoDB" id="9806902at2"/>
<name>K6ZJQ7_9ALTE</name>
<dbReference type="InterPro" id="IPR022742">
    <property type="entry name" value="Hydrolase_4"/>
</dbReference>
<dbReference type="AlphaFoldDB" id="K6ZJQ7"/>
<comment type="caution">
    <text evidence="2">The sequence shown here is derived from an EMBL/GenBank/DDBJ whole genome shotgun (WGS) entry which is preliminary data.</text>
</comment>
<gene>
    <name evidence="2" type="ORF">GMES_1316</name>
</gene>
<dbReference type="Gene3D" id="3.40.50.1820">
    <property type="entry name" value="alpha/beta hydrolase"/>
    <property type="match status" value="1"/>
</dbReference>
<feature type="domain" description="Serine aminopeptidase S33" evidence="1">
    <location>
        <begin position="34"/>
        <end position="298"/>
    </location>
</feature>
<evidence type="ECO:0000259" key="1">
    <source>
        <dbReference type="Pfam" id="PF12146"/>
    </source>
</evidence>
<reference evidence="2 3" key="1">
    <citation type="journal article" date="2017" name="Antonie Van Leeuwenhoek">
        <title>Rhizobium rhizosphaerae sp. nov., a novel species isolated from rice rhizosphere.</title>
        <authorList>
            <person name="Zhao J.J."/>
            <person name="Zhang J."/>
            <person name="Zhang R.J."/>
            <person name="Zhang C.W."/>
            <person name="Yin H.Q."/>
            <person name="Zhang X.X."/>
        </authorList>
    </citation>
    <scope>NUCLEOTIDE SEQUENCE [LARGE SCALE GENOMIC DNA]</scope>
    <source>
        <strain evidence="2 3">KMM 241</strain>
    </source>
</reference>
<evidence type="ECO:0000313" key="2">
    <source>
        <dbReference type="EMBL" id="GAC23615.1"/>
    </source>
</evidence>
<evidence type="ECO:0000313" key="3">
    <source>
        <dbReference type="Proteomes" id="UP000006263"/>
    </source>
</evidence>
<proteinExistence type="predicted"/>
<dbReference type="Proteomes" id="UP000006263">
    <property type="component" value="Unassembled WGS sequence"/>
</dbReference>
<dbReference type="InterPro" id="IPR051044">
    <property type="entry name" value="MAG_DAG_Lipase"/>
</dbReference>
<organism evidence="2 3">
    <name type="scientific">Paraglaciecola mesophila KMM 241</name>
    <dbReference type="NCBI Taxonomy" id="1128912"/>
    <lineage>
        <taxon>Bacteria</taxon>
        <taxon>Pseudomonadati</taxon>
        <taxon>Pseudomonadota</taxon>
        <taxon>Gammaproteobacteria</taxon>
        <taxon>Alteromonadales</taxon>
        <taxon>Alteromonadaceae</taxon>
        <taxon>Paraglaciecola</taxon>
    </lineage>
</organism>
<sequence>MQTFSVTGSDGLKLSCYQWLPTGGEAASSEPANNVRAVVHIAHGMSEHALRYERFALALNDAGFAVVANDHRGHGQSVLADRELGHMADEDGWHKAVNDLAVVNQHIQQRLPNTPIILLGHSMGSFMTQDYMARYGDTISAAALLATNGPVGALLRVGQMLARFERRRLSPTGHSPVILSMVFGAYNKAFKPNRTEFDWLSRDEAEVDKYVADPLCGFECSTQTWHDMFTALGTIASEHALKKIDKTLPIYVFSGTDDPVGEKGKGVQRLLNAYQKQGLTQVTHQFYQDGRHELLSEINRDQVTADFIQWAKSVFN</sequence>
<dbReference type="RefSeq" id="WP_006991766.1">
    <property type="nucleotide sequence ID" value="NZ_BAEP01000024.1"/>
</dbReference>
<dbReference type="EMBL" id="BAEP01000024">
    <property type="protein sequence ID" value="GAC23615.1"/>
    <property type="molecule type" value="Genomic_DNA"/>
</dbReference>
<dbReference type="InterPro" id="IPR029058">
    <property type="entry name" value="AB_hydrolase_fold"/>
</dbReference>
<protein>
    <submittedName>
        <fullName evidence="2">Lysophospholipase L2</fullName>
    </submittedName>
</protein>
<dbReference type="eggNOG" id="COG2267">
    <property type="taxonomic scope" value="Bacteria"/>
</dbReference>
<accession>K6ZJQ7</accession>
<dbReference type="Pfam" id="PF12146">
    <property type="entry name" value="Hydrolase_4"/>
    <property type="match status" value="1"/>
</dbReference>